<organism evidence="2">
    <name type="scientific">viral metagenome</name>
    <dbReference type="NCBI Taxonomy" id="1070528"/>
    <lineage>
        <taxon>unclassified sequences</taxon>
        <taxon>metagenomes</taxon>
        <taxon>organismal metagenomes</taxon>
    </lineage>
</organism>
<keyword evidence="1" id="KW-0812">Transmembrane</keyword>
<sequence length="77" mass="9019">MEWLVIIICIVILIISALLYIYVPSFRDVIVIVIGVIISILLLFGLYKLFKKMNNEYEIDTTNRINTQNNFITRLLN</sequence>
<name>A0A6C0BDP5_9ZZZZ</name>
<dbReference type="Gene3D" id="1.20.1640.10">
    <property type="entry name" value="Multidrug efflux transporter AcrB transmembrane domain"/>
    <property type="match status" value="1"/>
</dbReference>
<evidence type="ECO:0000256" key="1">
    <source>
        <dbReference type="SAM" id="Phobius"/>
    </source>
</evidence>
<proteinExistence type="predicted"/>
<accession>A0A6C0BDP5</accession>
<evidence type="ECO:0000313" key="2">
    <source>
        <dbReference type="EMBL" id="QHS90236.1"/>
    </source>
</evidence>
<dbReference type="AlphaFoldDB" id="A0A6C0BDP5"/>
<feature type="transmembrane region" description="Helical" evidence="1">
    <location>
        <begin position="5"/>
        <end position="23"/>
    </location>
</feature>
<keyword evidence="1" id="KW-0472">Membrane</keyword>
<dbReference type="SUPFAM" id="SSF82866">
    <property type="entry name" value="Multidrug efflux transporter AcrB transmembrane domain"/>
    <property type="match status" value="1"/>
</dbReference>
<feature type="transmembrane region" description="Helical" evidence="1">
    <location>
        <begin position="29"/>
        <end position="47"/>
    </location>
</feature>
<reference evidence="2" key="1">
    <citation type="journal article" date="2020" name="Nature">
        <title>Giant virus diversity and host interactions through global metagenomics.</title>
        <authorList>
            <person name="Schulz F."/>
            <person name="Roux S."/>
            <person name="Paez-Espino D."/>
            <person name="Jungbluth S."/>
            <person name="Walsh D.A."/>
            <person name="Denef V.J."/>
            <person name="McMahon K.D."/>
            <person name="Konstantinidis K.T."/>
            <person name="Eloe-Fadrosh E.A."/>
            <person name="Kyrpides N.C."/>
            <person name="Woyke T."/>
        </authorList>
    </citation>
    <scope>NUCLEOTIDE SEQUENCE</scope>
    <source>
        <strain evidence="2">GVMAG-M-3300010160-60</strain>
    </source>
</reference>
<keyword evidence="1" id="KW-1133">Transmembrane helix</keyword>
<dbReference type="EMBL" id="MN739130">
    <property type="protein sequence ID" value="QHS90236.1"/>
    <property type="molecule type" value="Genomic_DNA"/>
</dbReference>
<protein>
    <submittedName>
        <fullName evidence="2">Uncharacterized protein</fullName>
    </submittedName>
</protein>